<reference evidence="3" key="1">
    <citation type="journal article" date="2023" name="Commun. Biol.">
        <title>Genome analysis of Parmales, the sister group of diatoms, reveals the evolutionary specialization of diatoms from phago-mixotrophs to photoautotrophs.</title>
        <authorList>
            <person name="Ban H."/>
            <person name="Sato S."/>
            <person name="Yoshikawa S."/>
            <person name="Yamada K."/>
            <person name="Nakamura Y."/>
            <person name="Ichinomiya M."/>
            <person name="Sato N."/>
            <person name="Blanc-Mathieu R."/>
            <person name="Endo H."/>
            <person name="Kuwata A."/>
            <person name="Ogata H."/>
        </authorList>
    </citation>
    <scope>NUCLEOTIDE SEQUENCE [LARGE SCALE GENOMIC DNA]</scope>
</reference>
<evidence type="ECO:0000256" key="1">
    <source>
        <dbReference type="PROSITE-ProRule" id="PRU00221"/>
    </source>
</evidence>
<keyword evidence="1" id="KW-0853">WD repeat</keyword>
<keyword evidence="3" id="KW-1185">Reference proteome</keyword>
<dbReference type="EMBL" id="BRYA01000361">
    <property type="protein sequence ID" value="GMI47806.1"/>
    <property type="molecule type" value="Genomic_DNA"/>
</dbReference>
<dbReference type="InterPro" id="IPR036322">
    <property type="entry name" value="WD40_repeat_dom_sf"/>
</dbReference>
<evidence type="ECO:0000313" key="2">
    <source>
        <dbReference type="EMBL" id="GMI47806.1"/>
    </source>
</evidence>
<sequence length="83" mass="9019">MASLSDTGSNMVLVIGLEKGNIMVRHLPSFMNLFTLDARYTFGHNGPVRSVVKGPSNTFYTTGEDGMVLVWQLVDNIAGMIQG</sequence>
<dbReference type="InterPro" id="IPR015943">
    <property type="entry name" value="WD40/YVTN_repeat-like_dom_sf"/>
</dbReference>
<gene>
    <name evidence="2" type="ORF">TrCOL_g536</name>
</gene>
<dbReference type="AlphaFoldDB" id="A0A9W7GLA4"/>
<evidence type="ECO:0000313" key="3">
    <source>
        <dbReference type="Proteomes" id="UP001165065"/>
    </source>
</evidence>
<name>A0A9W7GLA4_9STRA</name>
<accession>A0A9W7GLA4</accession>
<dbReference type="Proteomes" id="UP001165065">
    <property type="component" value="Unassembled WGS sequence"/>
</dbReference>
<dbReference type="SUPFAM" id="SSF50978">
    <property type="entry name" value="WD40 repeat-like"/>
    <property type="match status" value="1"/>
</dbReference>
<comment type="caution">
    <text evidence="2">The sequence shown here is derived from an EMBL/GenBank/DDBJ whole genome shotgun (WGS) entry which is preliminary data.</text>
</comment>
<dbReference type="Gene3D" id="2.130.10.10">
    <property type="entry name" value="YVTN repeat-like/Quinoprotein amine dehydrogenase"/>
    <property type="match status" value="1"/>
</dbReference>
<dbReference type="PROSITE" id="PS50082">
    <property type="entry name" value="WD_REPEATS_2"/>
    <property type="match status" value="1"/>
</dbReference>
<dbReference type="InterPro" id="IPR001680">
    <property type="entry name" value="WD40_rpt"/>
</dbReference>
<dbReference type="OrthoDB" id="59941at2759"/>
<organism evidence="2 3">
    <name type="scientific">Triparma columacea</name>
    <dbReference type="NCBI Taxonomy" id="722753"/>
    <lineage>
        <taxon>Eukaryota</taxon>
        <taxon>Sar</taxon>
        <taxon>Stramenopiles</taxon>
        <taxon>Ochrophyta</taxon>
        <taxon>Bolidophyceae</taxon>
        <taxon>Parmales</taxon>
        <taxon>Triparmaceae</taxon>
        <taxon>Triparma</taxon>
    </lineage>
</organism>
<feature type="repeat" description="WD" evidence="1">
    <location>
        <begin position="41"/>
        <end position="73"/>
    </location>
</feature>
<protein>
    <submittedName>
        <fullName evidence="2">Uncharacterized protein</fullName>
    </submittedName>
</protein>
<proteinExistence type="predicted"/>